<feature type="compositionally biased region" description="Basic residues" evidence="1">
    <location>
        <begin position="250"/>
        <end position="263"/>
    </location>
</feature>
<name>A0A9P8PLN1_9ASCO</name>
<accession>A0A9P8PLN1</accession>
<gene>
    <name evidence="3" type="ORF">WICMUC_003275</name>
</gene>
<comment type="caution">
    <text evidence="3">The sequence shown here is derived from an EMBL/GenBank/DDBJ whole genome shotgun (WGS) entry which is preliminary data.</text>
</comment>
<sequence>MSGSKEILGHYILDVSAFTKGLGTIKRWIESPERDVVLFIPRYTIHELDFLKKGVDMIARNARESIRFIEKTISDESISLNDHPLKLETPDDIGPNWKKCKNYKVKSPKASELGFVSILLPDKRPDIVMYEQDLLDDQNNFCGNEKEINHISNKDPKVELPNRYKYLLRPVIKKSHLDSEDWKLISDDPITRIWCESFGVKCITLGEAEGLIFTARNRSLSLNHGLERLSIQKNANEVHDPKSDDGQHTGLKKKSRNKGRRGKKLDAPVVNTEINGAVRLEKYNSITYAPRGEGKLWSP</sequence>
<evidence type="ECO:0000256" key="1">
    <source>
        <dbReference type="SAM" id="MobiDB-lite"/>
    </source>
</evidence>
<evidence type="ECO:0000313" key="4">
    <source>
        <dbReference type="Proteomes" id="UP000769528"/>
    </source>
</evidence>
<evidence type="ECO:0000313" key="3">
    <source>
        <dbReference type="EMBL" id="KAH3674438.1"/>
    </source>
</evidence>
<reference evidence="3" key="1">
    <citation type="journal article" date="2021" name="Open Biol.">
        <title>Shared evolutionary footprints suggest mitochondrial oxidative damage underlies multiple complex I losses in fungi.</title>
        <authorList>
            <person name="Schikora-Tamarit M.A."/>
            <person name="Marcet-Houben M."/>
            <person name="Nosek J."/>
            <person name="Gabaldon T."/>
        </authorList>
    </citation>
    <scope>NUCLEOTIDE SEQUENCE</scope>
    <source>
        <strain evidence="3">CBS6341</strain>
    </source>
</reference>
<proteinExistence type="predicted"/>
<feature type="region of interest" description="Disordered" evidence="1">
    <location>
        <begin position="234"/>
        <end position="268"/>
    </location>
</feature>
<feature type="domain" description="PIN" evidence="2">
    <location>
        <begin position="11"/>
        <end position="78"/>
    </location>
</feature>
<dbReference type="AlphaFoldDB" id="A0A9P8PLN1"/>
<reference evidence="3" key="2">
    <citation type="submission" date="2021-01" db="EMBL/GenBank/DDBJ databases">
        <authorList>
            <person name="Schikora-Tamarit M.A."/>
        </authorList>
    </citation>
    <scope>NUCLEOTIDE SEQUENCE</scope>
    <source>
        <strain evidence="3">CBS6341</strain>
    </source>
</reference>
<dbReference type="Pfam" id="PF13638">
    <property type="entry name" value="PIN_4"/>
    <property type="match status" value="1"/>
</dbReference>
<feature type="compositionally biased region" description="Basic and acidic residues" evidence="1">
    <location>
        <begin position="236"/>
        <end position="247"/>
    </location>
</feature>
<keyword evidence="4" id="KW-1185">Reference proteome</keyword>
<dbReference type="InterPro" id="IPR002716">
    <property type="entry name" value="PIN_dom"/>
</dbReference>
<dbReference type="EMBL" id="JAEUBF010000853">
    <property type="protein sequence ID" value="KAH3674438.1"/>
    <property type="molecule type" value="Genomic_DNA"/>
</dbReference>
<dbReference type="Gene3D" id="3.40.50.1010">
    <property type="entry name" value="5'-nuclease"/>
    <property type="match status" value="1"/>
</dbReference>
<protein>
    <recommendedName>
        <fullName evidence="2">PIN domain-containing protein</fullName>
    </recommendedName>
</protein>
<evidence type="ECO:0000259" key="2">
    <source>
        <dbReference type="Pfam" id="PF13638"/>
    </source>
</evidence>
<organism evidence="3 4">
    <name type="scientific">Wickerhamomyces mucosus</name>
    <dbReference type="NCBI Taxonomy" id="1378264"/>
    <lineage>
        <taxon>Eukaryota</taxon>
        <taxon>Fungi</taxon>
        <taxon>Dikarya</taxon>
        <taxon>Ascomycota</taxon>
        <taxon>Saccharomycotina</taxon>
        <taxon>Saccharomycetes</taxon>
        <taxon>Phaffomycetales</taxon>
        <taxon>Wickerhamomycetaceae</taxon>
        <taxon>Wickerhamomyces</taxon>
    </lineage>
</organism>
<dbReference type="Proteomes" id="UP000769528">
    <property type="component" value="Unassembled WGS sequence"/>
</dbReference>
<dbReference type="OrthoDB" id="5361617at2759"/>